<evidence type="ECO:0000313" key="2">
    <source>
        <dbReference type="EMBL" id="WFP17749.1"/>
    </source>
</evidence>
<feature type="compositionally biased region" description="Basic and acidic residues" evidence="1">
    <location>
        <begin position="189"/>
        <end position="201"/>
    </location>
</feature>
<organism evidence="2 3">
    <name type="scientific">Citricoccus muralis</name>
    <dbReference type="NCBI Taxonomy" id="169134"/>
    <lineage>
        <taxon>Bacteria</taxon>
        <taxon>Bacillati</taxon>
        <taxon>Actinomycetota</taxon>
        <taxon>Actinomycetes</taxon>
        <taxon>Micrococcales</taxon>
        <taxon>Micrococcaceae</taxon>
        <taxon>Citricoccus</taxon>
    </lineage>
</organism>
<gene>
    <name evidence="2" type="ORF">P8192_06520</name>
</gene>
<name>A0ABY8H9B6_9MICC</name>
<accession>A0ABY8H9B6</accession>
<feature type="region of interest" description="Disordered" evidence="1">
    <location>
        <begin position="177"/>
        <end position="201"/>
    </location>
</feature>
<dbReference type="PANTHER" id="PTHR34374">
    <property type="entry name" value="LARGE RIBOSOMAL RNA SUBUNIT ACCUMULATION PROTEIN YCED HOMOLOG 1, CHLOROPLASTIC"/>
    <property type="match status" value="1"/>
</dbReference>
<dbReference type="PANTHER" id="PTHR34374:SF1">
    <property type="entry name" value="LARGE RIBOSOMAL RNA SUBUNIT ACCUMULATION PROTEIN YCED HOMOLOG 1, CHLOROPLASTIC"/>
    <property type="match status" value="1"/>
</dbReference>
<keyword evidence="3" id="KW-1185">Reference proteome</keyword>
<dbReference type="Proteomes" id="UP001219037">
    <property type="component" value="Chromosome"/>
</dbReference>
<evidence type="ECO:0000256" key="1">
    <source>
        <dbReference type="SAM" id="MobiDB-lite"/>
    </source>
</evidence>
<dbReference type="Pfam" id="PF02620">
    <property type="entry name" value="YceD"/>
    <property type="match status" value="1"/>
</dbReference>
<dbReference type="InterPro" id="IPR003772">
    <property type="entry name" value="YceD"/>
</dbReference>
<evidence type="ECO:0000313" key="3">
    <source>
        <dbReference type="Proteomes" id="UP001219037"/>
    </source>
</evidence>
<sequence length="201" mass="21981">MPSTRSTSTSTTANPWILSVNDLVQSPGNMRTVEGIWPAPDALSVPLFGIQQGADVDVELRLESVHEGILVSGQVTADANGECSRCLDPLHETLVVPVQELFLYEPEGDEEDQPLVQRDTVDVEPVVRDSVVPSLPFQPVCRDDCQGLCGQCGIRLDEAPEGHHHEQVDPRWAALAAFASEQDTDDTGLEEKTSDHETEER</sequence>
<reference evidence="2 3" key="1">
    <citation type="submission" date="2023-04" db="EMBL/GenBank/DDBJ databases">
        <title>Funneling lignin-derived compounds into biodiesel using alkali-halophilic Citricoccus sp. P2.</title>
        <authorList>
            <person name="Luo C.-B."/>
        </authorList>
    </citation>
    <scope>NUCLEOTIDE SEQUENCE [LARGE SCALE GENOMIC DNA]</scope>
    <source>
        <strain evidence="2 3">P2</strain>
    </source>
</reference>
<dbReference type="RefSeq" id="WP_278159464.1">
    <property type="nucleotide sequence ID" value="NZ_CP121252.1"/>
</dbReference>
<protein>
    <submittedName>
        <fullName evidence="2">DUF177 domain-containing protein</fullName>
    </submittedName>
</protein>
<dbReference type="EMBL" id="CP121252">
    <property type="protein sequence ID" value="WFP17749.1"/>
    <property type="molecule type" value="Genomic_DNA"/>
</dbReference>
<proteinExistence type="predicted"/>